<organism evidence="1 2">
    <name type="scientific">Lachnospira hominis</name>
    <name type="common">ex Liu et al. 2021</name>
    <dbReference type="NCBI Taxonomy" id="2763051"/>
    <lineage>
        <taxon>Bacteria</taxon>
        <taxon>Bacillati</taxon>
        <taxon>Bacillota</taxon>
        <taxon>Clostridia</taxon>
        <taxon>Lachnospirales</taxon>
        <taxon>Lachnospiraceae</taxon>
        <taxon>Lachnospira</taxon>
    </lineage>
</organism>
<protein>
    <submittedName>
        <fullName evidence="1">Uncharacterized protein</fullName>
    </submittedName>
</protein>
<gene>
    <name evidence="1" type="ORF">H8S01_12940</name>
</gene>
<dbReference type="EMBL" id="JACOPD010000012">
    <property type="protein sequence ID" value="MBC5681855.1"/>
    <property type="molecule type" value="Genomic_DNA"/>
</dbReference>
<dbReference type="Proteomes" id="UP000628463">
    <property type="component" value="Unassembled WGS sequence"/>
</dbReference>
<keyword evidence="2" id="KW-1185">Reference proteome</keyword>
<proteinExistence type="predicted"/>
<comment type="caution">
    <text evidence="1">The sequence shown here is derived from an EMBL/GenBank/DDBJ whole genome shotgun (WGS) entry which is preliminary data.</text>
</comment>
<sequence length="114" mass="13270">MFFLKYKKKRKKGRVKLCGIKKKNIWYIFNLHKLPVKVRKTGEDKCRNICKGDSFAKQFLFPAKKIFSDDGMNTAFINGRAAVHNRFLGLMLFVIMNNGNMIFQGNLGIRNHGR</sequence>
<reference evidence="1 2" key="1">
    <citation type="submission" date="2020-08" db="EMBL/GenBank/DDBJ databases">
        <title>Genome public.</title>
        <authorList>
            <person name="Liu C."/>
            <person name="Sun Q."/>
        </authorList>
    </citation>
    <scope>NUCLEOTIDE SEQUENCE [LARGE SCALE GENOMIC DNA]</scope>
    <source>
        <strain evidence="1 2">NSJ-43</strain>
    </source>
</reference>
<evidence type="ECO:0000313" key="2">
    <source>
        <dbReference type="Proteomes" id="UP000628463"/>
    </source>
</evidence>
<accession>A0ABR7G339</accession>
<name>A0ABR7G339_9FIRM</name>
<evidence type="ECO:0000313" key="1">
    <source>
        <dbReference type="EMBL" id="MBC5681855.1"/>
    </source>
</evidence>